<evidence type="ECO:0000259" key="1">
    <source>
        <dbReference type="PROSITE" id="PS50097"/>
    </source>
</evidence>
<evidence type="ECO:0000313" key="4">
    <source>
        <dbReference type="Proteomes" id="UP000022910"/>
    </source>
</evidence>
<name>A0A015LYA1_RHIIW</name>
<dbReference type="PANTHER" id="PTHR24410:SF23">
    <property type="entry name" value="BTB DOMAIN-CONTAINING PROTEIN-RELATED"/>
    <property type="match status" value="1"/>
</dbReference>
<accession>A0A015LYA1</accession>
<dbReference type="Pfam" id="PF07534">
    <property type="entry name" value="TLD"/>
    <property type="match status" value="1"/>
</dbReference>
<dbReference type="Gene3D" id="1.25.40.420">
    <property type="match status" value="1"/>
</dbReference>
<dbReference type="InterPro" id="IPR051481">
    <property type="entry name" value="BTB-POZ/Galectin-3-binding"/>
</dbReference>
<dbReference type="SMART" id="SM00584">
    <property type="entry name" value="TLDc"/>
    <property type="match status" value="1"/>
</dbReference>
<dbReference type="PANTHER" id="PTHR24410">
    <property type="entry name" value="HL07962P-RELATED"/>
    <property type="match status" value="1"/>
</dbReference>
<dbReference type="Proteomes" id="UP000022910">
    <property type="component" value="Unassembled WGS sequence"/>
</dbReference>
<organism evidence="3 4">
    <name type="scientific">Rhizophagus irregularis (strain DAOM 197198w)</name>
    <name type="common">Glomus intraradices</name>
    <dbReference type="NCBI Taxonomy" id="1432141"/>
    <lineage>
        <taxon>Eukaryota</taxon>
        <taxon>Fungi</taxon>
        <taxon>Fungi incertae sedis</taxon>
        <taxon>Mucoromycota</taxon>
        <taxon>Glomeromycotina</taxon>
        <taxon>Glomeromycetes</taxon>
        <taxon>Glomerales</taxon>
        <taxon>Glomeraceae</taxon>
        <taxon>Rhizophagus</taxon>
    </lineage>
</organism>
<evidence type="ECO:0000259" key="2">
    <source>
        <dbReference type="PROSITE" id="PS51886"/>
    </source>
</evidence>
<comment type="caution">
    <text evidence="3">The sequence shown here is derived from an EMBL/GenBank/DDBJ whole genome shotgun (WGS) entry which is preliminary data.</text>
</comment>
<dbReference type="SUPFAM" id="SSF54695">
    <property type="entry name" value="POZ domain"/>
    <property type="match status" value="1"/>
</dbReference>
<dbReference type="Gene3D" id="3.30.710.10">
    <property type="entry name" value="Potassium Channel Kv1.1, Chain A"/>
    <property type="match status" value="1"/>
</dbReference>
<gene>
    <name evidence="3" type="ORF">RirG_021950</name>
</gene>
<protein>
    <recommendedName>
        <fullName evidence="5">Kelch-like protein 17</fullName>
    </recommendedName>
</protein>
<keyword evidence="4" id="KW-1185">Reference proteome</keyword>
<dbReference type="CDD" id="cd18186">
    <property type="entry name" value="BTB_POZ_ZBTB_KLHL-like"/>
    <property type="match status" value="1"/>
</dbReference>
<reference evidence="3 4" key="1">
    <citation type="submission" date="2014-02" db="EMBL/GenBank/DDBJ databases">
        <title>Single nucleus genome sequencing reveals high similarity among nuclei of an endomycorrhizal fungus.</title>
        <authorList>
            <person name="Lin K."/>
            <person name="Geurts R."/>
            <person name="Zhang Z."/>
            <person name="Limpens E."/>
            <person name="Saunders D.G."/>
            <person name="Mu D."/>
            <person name="Pang E."/>
            <person name="Cao H."/>
            <person name="Cha H."/>
            <person name="Lin T."/>
            <person name="Zhou Q."/>
            <person name="Shang Y."/>
            <person name="Li Y."/>
            <person name="Ivanov S."/>
            <person name="Sharma T."/>
            <person name="Velzen R.V."/>
            <person name="Ruijter N.D."/>
            <person name="Aanen D.K."/>
            <person name="Win J."/>
            <person name="Kamoun S."/>
            <person name="Bisseling T."/>
            <person name="Huang S."/>
        </authorList>
    </citation>
    <scope>NUCLEOTIDE SEQUENCE [LARGE SCALE GENOMIC DNA]</scope>
    <source>
        <strain evidence="4">DAOM197198w</strain>
    </source>
</reference>
<dbReference type="PROSITE" id="PS51886">
    <property type="entry name" value="TLDC"/>
    <property type="match status" value="1"/>
</dbReference>
<dbReference type="HOGENOM" id="CLU_021542_0_1_1"/>
<proteinExistence type="predicted"/>
<dbReference type="SMART" id="SM00225">
    <property type="entry name" value="BTB"/>
    <property type="match status" value="1"/>
</dbReference>
<dbReference type="Pfam" id="PF00651">
    <property type="entry name" value="BTB"/>
    <property type="match status" value="1"/>
</dbReference>
<dbReference type="AlphaFoldDB" id="A0A015LYA1"/>
<dbReference type="InterPro" id="IPR006571">
    <property type="entry name" value="TLDc_dom"/>
</dbReference>
<dbReference type="PROSITE" id="PS50097">
    <property type="entry name" value="BTB"/>
    <property type="match status" value="1"/>
</dbReference>
<feature type="domain" description="TLDc" evidence="2">
    <location>
        <begin position="293"/>
        <end position="459"/>
    </location>
</feature>
<feature type="domain" description="BTB" evidence="1">
    <location>
        <begin position="20"/>
        <end position="92"/>
    </location>
</feature>
<evidence type="ECO:0008006" key="5">
    <source>
        <dbReference type="Google" id="ProtNLM"/>
    </source>
</evidence>
<evidence type="ECO:0000313" key="3">
    <source>
        <dbReference type="EMBL" id="EXX77646.1"/>
    </source>
</evidence>
<dbReference type="InterPro" id="IPR000210">
    <property type="entry name" value="BTB/POZ_dom"/>
</dbReference>
<sequence length="462" mass="54467">MSSQELINDYERLLEVGEGYDVIIYAGENEDMKEIRAHSLILRARLQHFRVALSDQWTNIDGKIILEIPNISPRIFKIILRFIYCGRIDLMNIQGPEILELSMAADELNIQTLNLCIQEYLINHQFELLKQDPIEILEVVCQLNQHDTFKGLYDCFLETICEKSEIFLNSDNLIRLNAHLLELLLKRDDLLMNEIEIWDNLIKWCLAQHPSIQQDVNKWNKEEIEIMKSTLRRFIPLIRFNNISSEDFYYKLYPYKVILTEDLTENILAFHMMPNKELFNGIRPLRKPKYDTNIVTSRHFSIFASWIERKNSSYYFDKDIPYHFKLIYRASRDGNRSEVFYRKCNNKGTTIVVVKIKGSEQIFGGYNPVIWRSYGNYMMTSSFIFSFTNRKNIKTAKVGYESSINFYPDYGSMYGCYLTCNGEGNIWGVDDSFLRNYLNINIPLAGYVETDDYEVFQVTKKP</sequence>
<dbReference type="EMBL" id="JEMT01010474">
    <property type="protein sequence ID" value="EXX77646.1"/>
    <property type="molecule type" value="Genomic_DNA"/>
</dbReference>
<dbReference type="InterPro" id="IPR011333">
    <property type="entry name" value="SKP1/BTB/POZ_sf"/>
</dbReference>